<dbReference type="Gene3D" id="3.40.50.720">
    <property type="entry name" value="NAD(P)-binding Rossmann-like Domain"/>
    <property type="match status" value="1"/>
</dbReference>
<evidence type="ECO:0008006" key="4">
    <source>
        <dbReference type="Google" id="ProtNLM"/>
    </source>
</evidence>
<organism evidence="3">
    <name type="scientific">marine metagenome</name>
    <dbReference type="NCBI Taxonomy" id="408172"/>
    <lineage>
        <taxon>unclassified sequences</taxon>
        <taxon>metagenomes</taxon>
        <taxon>ecological metagenomes</taxon>
    </lineage>
</organism>
<evidence type="ECO:0000259" key="1">
    <source>
        <dbReference type="Pfam" id="PF03435"/>
    </source>
</evidence>
<dbReference type="Gene3D" id="3.30.360.10">
    <property type="entry name" value="Dihydrodipicolinate Reductase, domain 2"/>
    <property type="match status" value="1"/>
</dbReference>
<dbReference type="SUPFAM" id="SSF55347">
    <property type="entry name" value="Glyceraldehyde-3-phosphate dehydrogenase-like, C-terminal domain"/>
    <property type="match status" value="1"/>
</dbReference>
<dbReference type="Pfam" id="PF03435">
    <property type="entry name" value="Sacchrp_dh_NADP"/>
    <property type="match status" value="1"/>
</dbReference>
<gene>
    <name evidence="3" type="ORF">METZ01_LOCUS63422</name>
</gene>
<evidence type="ECO:0000259" key="2">
    <source>
        <dbReference type="Pfam" id="PF16653"/>
    </source>
</evidence>
<dbReference type="InterPro" id="IPR032095">
    <property type="entry name" value="Sacchrp_dh-like_C"/>
</dbReference>
<dbReference type="SUPFAM" id="SSF51735">
    <property type="entry name" value="NAD(P)-binding Rossmann-fold domains"/>
    <property type="match status" value="1"/>
</dbReference>
<feature type="domain" description="Saccharopine dehydrogenase NADP binding" evidence="1">
    <location>
        <begin position="8"/>
        <end position="103"/>
    </location>
</feature>
<dbReference type="InterPro" id="IPR005097">
    <property type="entry name" value="Sacchrp_dh_NADP-bd"/>
</dbReference>
<dbReference type="EMBL" id="UINC01003947">
    <property type="protein sequence ID" value="SVA10568.1"/>
    <property type="molecule type" value="Genomic_DNA"/>
</dbReference>
<dbReference type="Pfam" id="PF16653">
    <property type="entry name" value="Sacchrp_dh_C"/>
    <property type="match status" value="1"/>
</dbReference>
<name>A0A381T4R5_9ZZZZ</name>
<sequence length="373" mass="42045">MGNKDIHVGIVGAGKIGTAIYSLLLGKNTGYKISIADIDSHHKHWQINQSHFFEIETPISYDTQFNKYVKDITLIINALPFTQNINLYQACLEYNVPYFDLSEDDGLDDWIEDRNYITPTRTGLPFTMPHCGLAPGMSTIIANHLTESFSDLHDVKIRVGALSQDATNKLKYHASWSGDGLVNEYMGKCQVVRNGSFDMVDALSGYETLVIDGIDYEAFHTSGGIGTFAETLADRNIAGVNADYKTVRRVGHHQYVDFLFNDLKLPQDVLTDMFKKYIPTTRKDQVLLYAAAGGYTGNEISYQTRTYDMMFKPSFIFGQTYTAIEYTTACGILSMVELFLDGKLPKEGYVRQESVSWEDASSTSFGRFYREDY</sequence>
<dbReference type="InterPro" id="IPR036291">
    <property type="entry name" value="NAD(P)-bd_dom_sf"/>
</dbReference>
<evidence type="ECO:0000313" key="3">
    <source>
        <dbReference type="EMBL" id="SVA10568.1"/>
    </source>
</evidence>
<dbReference type="AlphaFoldDB" id="A0A381T4R5"/>
<feature type="domain" description="Saccharopine dehydrogenase-like C-terminal" evidence="2">
    <location>
        <begin position="132"/>
        <end position="355"/>
    </location>
</feature>
<accession>A0A381T4R5</accession>
<reference evidence="3" key="1">
    <citation type="submission" date="2018-05" db="EMBL/GenBank/DDBJ databases">
        <authorList>
            <person name="Lanie J.A."/>
            <person name="Ng W.-L."/>
            <person name="Kazmierczak K.M."/>
            <person name="Andrzejewski T.M."/>
            <person name="Davidsen T.M."/>
            <person name="Wayne K.J."/>
            <person name="Tettelin H."/>
            <person name="Glass J.I."/>
            <person name="Rusch D."/>
            <person name="Podicherti R."/>
            <person name="Tsui H.-C.T."/>
            <person name="Winkler M.E."/>
        </authorList>
    </citation>
    <scope>NUCLEOTIDE SEQUENCE</scope>
</reference>
<protein>
    <recommendedName>
        <fullName evidence="4">Saccharopine dehydrogenase NADP binding domain-containing protein</fullName>
    </recommendedName>
</protein>
<proteinExistence type="predicted"/>